<organism evidence="2 3">
    <name type="scientific">Euplotes crassus</name>
    <dbReference type="NCBI Taxonomy" id="5936"/>
    <lineage>
        <taxon>Eukaryota</taxon>
        <taxon>Sar</taxon>
        <taxon>Alveolata</taxon>
        <taxon>Ciliophora</taxon>
        <taxon>Intramacronucleata</taxon>
        <taxon>Spirotrichea</taxon>
        <taxon>Hypotrichia</taxon>
        <taxon>Euplotida</taxon>
        <taxon>Euplotidae</taxon>
        <taxon>Moneuplotes</taxon>
    </lineage>
</organism>
<comment type="caution">
    <text evidence="2">The sequence shown here is derived from an EMBL/GenBank/DDBJ whole genome shotgun (WGS) entry which is preliminary data.</text>
</comment>
<proteinExistence type="predicted"/>
<sequence length="324" mass="37261">MTNNSYTVKYCGIVQGSIGVLSRKMHFRKYNQSYTCSLNTTQRDLIGKSNNFDNEMGPVTSPENEYQPRQTKLLNFQSLKPKIYKLKPLFSKSNKKVSINTSTDSQIMMKKDVDENVNHNSRASSQRSDTRVIYSAFEDTLLGEIDQENQALKEKEKAIRTKDETTTIKHHGEINIQNLKYKKDLNKDLKEDIDPFSMQDEINTGIPNPEKYNKFKVHKFSLPKVLHKIHPTMPGLTQKITFTASKASACSKGLKGFKLSNSYVSEEPSNTRFQSKNYFTRSHRSKANKSLEKFTTISKLLRTNPNQVLHSCMQRQSVSKYYKA</sequence>
<protein>
    <submittedName>
        <fullName evidence="2">Uncharacterized protein</fullName>
    </submittedName>
</protein>
<evidence type="ECO:0000256" key="1">
    <source>
        <dbReference type="SAM" id="Coils"/>
    </source>
</evidence>
<keyword evidence="1" id="KW-0175">Coiled coil</keyword>
<accession>A0AAD1UHJ6</accession>
<reference evidence="2" key="1">
    <citation type="submission" date="2023-07" db="EMBL/GenBank/DDBJ databases">
        <authorList>
            <consortium name="AG Swart"/>
            <person name="Singh M."/>
            <person name="Singh A."/>
            <person name="Seah K."/>
            <person name="Emmerich C."/>
        </authorList>
    </citation>
    <scope>NUCLEOTIDE SEQUENCE</scope>
    <source>
        <strain evidence="2">DP1</strain>
    </source>
</reference>
<evidence type="ECO:0000313" key="2">
    <source>
        <dbReference type="EMBL" id="CAI2367383.1"/>
    </source>
</evidence>
<dbReference type="EMBL" id="CAMPGE010008485">
    <property type="protein sequence ID" value="CAI2367383.1"/>
    <property type="molecule type" value="Genomic_DNA"/>
</dbReference>
<dbReference type="AlphaFoldDB" id="A0AAD1UHJ6"/>
<dbReference type="Proteomes" id="UP001295684">
    <property type="component" value="Unassembled WGS sequence"/>
</dbReference>
<feature type="coiled-coil region" evidence="1">
    <location>
        <begin position="138"/>
        <end position="165"/>
    </location>
</feature>
<name>A0AAD1UHJ6_EUPCR</name>
<evidence type="ECO:0000313" key="3">
    <source>
        <dbReference type="Proteomes" id="UP001295684"/>
    </source>
</evidence>
<keyword evidence="3" id="KW-1185">Reference proteome</keyword>
<gene>
    <name evidence="2" type="ORF">ECRASSUSDP1_LOCUS8665</name>
</gene>